<evidence type="ECO:0000313" key="3">
    <source>
        <dbReference type="EMBL" id="KAK2640178.1"/>
    </source>
</evidence>
<keyword evidence="1" id="KW-0811">Translocation</keyword>
<reference evidence="3" key="1">
    <citation type="journal article" date="2023" name="Plant J.">
        <title>Genome sequences and population genomics provide insights into the demographic history, inbreeding, and mutation load of two 'living fossil' tree species of Dipteronia.</title>
        <authorList>
            <person name="Feng Y."/>
            <person name="Comes H.P."/>
            <person name="Chen J."/>
            <person name="Zhu S."/>
            <person name="Lu R."/>
            <person name="Zhang X."/>
            <person name="Li P."/>
            <person name="Qiu J."/>
            <person name="Olsen K.M."/>
            <person name="Qiu Y."/>
        </authorList>
    </citation>
    <scope>NUCLEOTIDE SEQUENCE</scope>
    <source>
        <strain evidence="3">KIB01</strain>
    </source>
</reference>
<evidence type="ECO:0000256" key="1">
    <source>
        <dbReference type="RuleBase" id="RU365079"/>
    </source>
</evidence>
<dbReference type="InterPro" id="IPR023214">
    <property type="entry name" value="HAD_sf"/>
</dbReference>
<evidence type="ECO:0000259" key="2">
    <source>
        <dbReference type="Pfam" id="PF03031"/>
    </source>
</evidence>
<dbReference type="EMBL" id="JANJYI010000008">
    <property type="protein sequence ID" value="KAK2640178.1"/>
    <property type="molecule type" value="Genomic_DNA"/>
</dbReference>
<keyword evidence="1" id="KW-0809">Transit peptide</keyword>
<keyword evidence="1" id="KW-0496">Mitochondrion</keyword>
<keyword evidence="4" id="KW-1185">Reference proteome</keyword>
<comment type="caution">
    <text evidence="3">The sequence shown here is derived from an EMBL/GenBank/DDBJ whole genome shotgun (WGS) entry which is preliminary data.</text>
</comment>
<dbReference type="Gene3D" id="3.40.50.1000">
    <property type="entry name" value="HAD superfamily/HAD-like"/>
    <property type="match status" value="1"/>
</dbReference>
<sequence length="172" mass="19632">MLLASLKEGVDHSLPVDHVGGGCGGAKCGAEVAVEFVSPFCERLDKNNYPIRYRNWRCATRYQDGKHCMDLSKLNRDPKKILYVSGHAFESGPQQENCVPIKPYKRNLAPVSLYEIYYRIKTEKLKEDEDDTALLDLIPFLEYIASSSPADVRAVLQSYERKDIAKEFRDQR</sequence>
<proteinExistence type="inferred from homology"/>
<dbReference type="AlphaFoldDB" id="A0AAD9TQZ2"/>
<keyword evidence="1" id="KW-0813">Transport</keyword>
<keyword evidence="1" id="KW-0653">Protein transport</keyword>
<gene>
    <name evidence="3" type="ORF">Ddye_027973</name>
</gene>
<dbReference type="Proteomes" id="UP001280121">
    <property type="component" value="Unassembled WGS sequence"/>
</dbReference>
<comment type="function">
    <text evidence="1">Essential component of the TIM23 complex, a complex that mediates the translocation of transit peptide-containing proteins across the mitochondrial inner membrane.</text>
</comment>
<dbReference type="PANTHER" id="PTHR12210">
    <property type="entry name" value="DULLARD PROTEIN PHOSPHATASE"/>
    <property type="match status" value="1"/>
</dbReference>
<feature type="domain" description="FCP1 homology" evidence="2">
    <location>
        <begin position="36"/>
        <end position="153"/>
    </location>
</feature>
<dbReference type="GO" id="GO:0015031">
    <property type="term" value="P:protein transport"/>
    <property type="evidence" value="ECO:0007669"/>
    <property type="project" value="UniProtKB-KW"/>
</dbReference>
<comment type="subunit">
    <text evidence="1">Component of the TIM23 complex.</text>
</comment>
<dbReference type="InterPro" id="IPR004274">
    <property type="entry name" value="FCP1_dom"/>
</dbReference>
<protein>
    <recommendedName>
        <fullName evidence="1">Mitochondrial import inner membrane translocase subunit TIM50</fullName>
    </recommendedName>
</protein>
<dbReference type="InterPro" id="IPR036412">
    <property type="entry name" value="HAD-like_sf"/>
</dbReference>
<dbReference type="Pfam" id="PF03031">
    <property type="entry name" value="NIF"/>
    <property type="match status" value="1"/>
</dbReference>
<accession>A0AAD9TQZ2</accession>
<dbReference type="InterPro" id="IPR050365">
    <property type="entry name" value="TIM50"/>
</dbReference>
<comment type="similarity">
    <text evidence="1">Belongs to the TIM50 family.</text>
</comment>
<name>A0AAD9TQZ2_9ROSI</name>
<comment type="subcellular location">
    <subcellularLocation>
        <location evidence="1">Mitochondrion inner membrane</location>
        <topology evidence="1">Single-pass membrane protein</topology>
    </subcellularLocation>
</comment>
<evidence type="ECO:0000313" key="4">
    <source>
        <dbReference type="Proteomes" id="UP001280121"/>
    </source>
</evidence>
<organism evidence="3 4">
    <name type="scientific">Dipteronia dyeriana</name>
    <dbReference type="NCBI Taxonomy" id="168575"/>
    <lineage>
        <taxon>Eukaryota</taxon>
        <taxon>Viridiplantae</taxon>
        <taxon>Streptophyta</taxon>
        <taxon>Embryophyta</taxon>
        <taxon>Tracheophyta</taxon>
        <taxon>Spermatophyta</taxon>
        <taxon>Magnoliopsida</taxon>
        <taxon>eudicotyledons</taxon>
        <taxon>Gunneridae</taxon>
        <taxon>Pentapetalae</taxon>
        <taxon>rosids</taxon>
        <taxon>malvids</taxon>
        <taxon>Sapindales</taxon>
        <taxon>Sapindaceae</taxon>
        <taxon>Hippocastanoideae</taxon>
        <taxon>Acereae</taxon>
        <taxon>Dipteronia</taxon>
    </lineage>
</organism>
<dbReference type="SUPFAM" id="SSF56784">
    <property type="entry name" value="HAD-like"/>
    <property type="match status" value="1"/>
</dbReference>
<dbReference type="GO" id="GO:0005744">
    <property type="term" value="C:TIM23 mitochondrial import inner membrane translocase complex"/>
    <property type="evidence" value="ECO:0007669"/>
    <property type="project" value="UniProtKB-UniRule"/>
</dbReference>